<dbReference type="RefSeq" id="WP_181755330.1">
    <property type="nucleotide sequence ID" value="NZ_DAMCVE010000002.1"/>
</dbReference>
<reference evidence="1 2" key="1">
    <citation type="submission" date="2020-07" db="EMBL/GenBank/DDBJ databases">
        <title>Draft genome and description of Aeromicrobium phoceense strain Marseille-Q0843 isolated from healthy skin swab.</title>
        <authorList>
            <person name="Boxberger M."/>
            <person name="La Scola B."/>
        </authorList>
    </citation>
    <scope>NUCLEOTIDE SEQUENCE [LARGE SCALE GENOMIC DNA]</scope>
    <source>
        <strain evidence="1 2">Marseille-Q0843</strain>
    </source>
</reference>
<evidence type="ECO:0000313" key="1">
    <source>
        <dbReference type="EMBL" id="MBA4608535.1"/>
    </source>
</evidence>
<keyword evidence="2" id="KW-1185">Reference proteome</keyword>
<evidence type="ECO:0000313" key="2">
    <source>
        <dbReference type="Proteomes" id="UP000550354"/>
    </source>
</evidence>
<name>A0A838XDD0_9ACTN</name>
<gene>
    <name evidence="1" type="ORF">H1W00_08625</name>
</gene>
<dbReference type="Proteomes" id="UP000550354">
    <property type="component" value="Unassembled WGS sequence"/>
</dbReference>
<sequence>MPPDLAVFDGGLAVLSRDGEFAGHVASEVWSFVTPFAPRTKQPWVWFVIVWQSGEKETKIEEYPPWTYVAEMLDGFIELDGDRYGIDWVAAELVPSERERIGIRPEDF</sequence>
<protein>
    <submittedName>
        <fullName evidence="1">Uncharacterized protein</fullName>
    </submittedName>
</protein>
<dbReference type="AlphaFoldDB" id="A0A838XDD0"/>
<proteinExistence type="predicted"/>
<organism evidence="1 2">
    <name type="scientific">Aeromicrobium phoceense</name>
    <dbReference type="NCBI Taxonomy" id="2754045"/>
    <lineage>
        <taxon>Bacteria</taxon>
        <taxon>Bacillati</taxon>
        <taxon>Actinomycetota</taxon>
        <taxon>Actinomycetes</taxon>
        <taxon>Propionibacteriales</taxon>
        <taxon>Nocardioidaceae</taxon>
        <taxon>Aeromicrobium</taxon>
    </lineage>
</organism>
<accession>A0A838XDD0</accession>
<comment type="caution">
    <text evidence="1">The sequence shown here is derived from an EMBL/GenBank/DDBJ whole genome shotgun (WGS) entry which is preliminary data.</text>
</comment>
<dbReference type="EMBL" id="JACEOG010000001">
    <property type="protein sequence ID" value="MBA4608535.1"/>
    <property type="molecule type" value="Genomic_DNA"/>
</dbReference>